<feature type="transmembrane region" description="Helical" evidence="1">
    <location>
        <begin position="83"/>
        <end position="104"/>
    </location>
</feature>
<dbReference type="Proteomes" id="UP000199074">
    <property type="component" value="Unassembled WGS sequence"/>
</dbReference>
<proteinExistence type="predicted"/>
<keyword evidence="1" id="KW-1133">Transmembrane helix</keyword>
<evidence type="ECO:0000313" key="3">
    <source>
        <dbReference type="Proteomes" id="UP000199074"/>
    </source>
</evidence>
<feature type="transmembrane region" description="Helical" evidence="1">
    <location>
        <begin position="56"/>
        <end position="77"/>
    </location>
</feature>
<protein>
    <submittedName>
        <fullName evidence="2">Uncharacterized protein</fullName>
    </submittedName>
</protein>
<keyword evidence="1" id="KW-0812">Transmembrane</keyword>
<name>A0A1I7MXR6_9HYPH</name>
<keyword evidence="3" id="KW-1185">Reference proteome</keyword>
<dbReference type="AlphaFoldDB" id="A0A1I7MXR6"/>
<dbReference type="RefSeq" id="WP_092419752.1">
    <property type="nucleotide sequence ID" value="NZ_FPCK01000001.1"/>
</dbReference>
<dbReference type="STRING" id="429728.SAMN05216456_0224"/>
<evidence type="ECO:0000313" key="2">
    <source>
        <dbReference type="EMBL" id="SFV27217.1"/>
    </source>
</evidence>
<evidence type="ECO:0000256" key="1">
    <source>
        <dbReference type="SAM" id="Phobius"/>
    </source>
</evidence>
<reference evidence="2 3" key="1">
    <citation type="submission" date="2016-10" db="EMBL/GenBank/DDBJ databases">
        <authorList>
            <person name="de Groot N.N."/>
        </authorList>
    </citation>
    <scope>NUCLEOTIDE SEQUENCE [LARGE SCALE GENOMIC DNA]</scope>
    <source>
        <strain evidence="2 3">IPL20</strain>
    </source>
</reference>
<accession>A0A1I7MXR6</accession>
<dbReference type="OrthoDB" id="7949815at2"/>
<sequence>MGDVADTQTLARLSALREKLPLMPPEGLPSTFHLPDDRDQREQSMTMHFLPLQRRLVAFLFPLIVVAIAALTTPAFIEAGLHWWPLFIFGAPVLLALLICFEYWSAAIGFDAEKLHYRSVGYQLTAPWHRLSERLIDGKMSLYVSECEPRYHWWLWIMQAVLGPIMPRRSRYAHGLMAMIPLHWFASSPDDAVMLGIRTRLAESDITKRRLD</sequence>
<keyword evidence="1" id="KW-0472">Membrane</keyword>
<organism evidence="2 3">
    <name type="scientific">Devosia crocina</name>
    <dbReference type="NCBI Taxonomy" id="429728"/>
    <lineage>
        <taxon>Bacteria</taxon>
        <taxon>Pseudomonadati</taxon>
        <taxon>Pseudomonadota</taxon>
        <taxon>Alphaproteobacteria</taxon>
        <taxon>Hyphomicrobiales</taxon>
        <taxon>Devosiaceae</taxon>
        <taxon>Devosia</taxon>
    </lineage>
</organism>
<gene>
    <name evidence="2" type="ORF">SAMN05216456_0224</name>
</gene>
<dbReference type="EMBL" id="FPCK01000001">
    <property type="protein sequence ID" value="SFV27217.1"/>
    <property type="molecule type" value="Genomic_DNA"/>
</dbReference>